<evidence type="ECO:0000256" key="2">
    <source>
        <dbReference type="ARBA" id="ARBA00022679"/>
    </source>
</evidence>
<feature type="domain" description="Glycosyltransferase subfamily 4-like N-terminal" evidence="4">
    <location>
        <begin position="22"/>
        <end position="202"/>
    </location>
</feature>
<dbReference type="AlphaFoldDB" id="A0A2T8F9R0"/>
<dbReference type="Pfam" id="PF13439">
    <property type="entry name" value="Glyco_transf_4"/>
    <property type="match status" value="1"/>
</dbReference>
<dbReference type="InterPro" id="IPR028098">
    <property type="entry name" value="Glyco_trans_4-like_N"/>
</dbReference>
<dbReference type="GO" id="GO:0016757">
    <property type="term" value="F:glycosyltransferase activity"/>
    <property type="evidence" value="ECO:0007669"/>
    <property type="project" value="UniProtKB-KW"/>
</dbReference>
<protein>
    <submittedName>
        <fullName evidence="5">Glycosyl transferase</fullName>
    </submittedName>
</protein>
<evidence type="ECO:0000259" key="3">
    <source>
        <dbReference type="Pfam" id="PF00534"/>
    </source>
</evidence>
<dbReference type="InterPro" id="IPR001296">
    <property type="entry name" value="Glyco_trans_1"/>
</dbReference>
<proteinExistence type="predicted"/>
<evidence type="ECO:0000313" key="5">
    <source>
        <dbReference type="EMBL" id="PVG82430.1"/>
    </source>
</evidence>
<keyword evidence="2 5" id="KW-0808">Transferase</keyword>
<dbReference type="EMBL" id="QDGZ01000005">
    <property type="protein sequence ID" value="PVG82430.1"/>
    <property type="molecule type" value="Genomic_DNA"/>
</dbReference>
<dbReference type="PANTHER" id="PTHR12526">
    <property type="entry name" value="GLYCOSYLTRANSFERASE"/>
    <property type="match status" value="1"/>
</dbReference>
<dbReference type="Pfam" id="PF00534">
    <property type="entry name" value="Glycos_transf_1"/>
    <property type="match status" value="1"/>
</dbReference>
<keyword evidence="1" id="KW-0328">Glycosyltransferase</keyword>
<dbReference type="PANTHER" id="PTHR12526:SF635">
    <property type="entry name" value="GLYCOSYL TRANSFERASE GROUP 1"/>
    <property type="match status" value="1"/>
</dbReference>
<dbReference type="OrthoDB" id="9809227at2"/>
<keyword evidence="6" id="KW-1185">Reference proteome</keyword>
<evidence type="ECO:0000256" key="1">
    <source>
        <dbReference type="ARBA" id="ARBA00022676"/>
    </source>
</evidence>
<dbReference type="RefSeq" id="WP_116572734.1">
    <property type="nucleotide sequence ID" value="NZ_QDGZ01000005.1"/>
</dbReference>
<gene>
    <name evidence="5" type="ORF">DDE18_13265</name>
</gene>
<accession>A0A2T8F9R0</accession>
<feature type="domain" description="Glycosyl transferase family 1" evidence="3">
    <location>
        <begin position="221"/>
        <end position="375"/>
    </location>
</feature>
<comment type="caution">
    <text evidence="5">The sequence shown here is derived from an EMBL/GenBank/DDBJ whole genome shotgun (WGS) entry which is preliminary data.</text>
</comment>
<evidence type="ECO:0000313" key="6">
    <source>
        <dbReference type="Proteomes" id="UP000246018"/>
    </source>
</evidence>
<reference evidence="5 6" key="1">
    <citation type="submission" date="2018-04" db="EMBL/GenBank/DDBJ databases">
        <title>Genome of Nocardioides gansuensis WSJ-1.</title>
        <authorList>
            <person name="Wu S."/>
            <person name="Wang G."/>
        </authorList>
    </citation>
    <scope>NUCLEOTIDE SEQUENCE [LARGE SCALE GENOMIC DNA]</scope>
    <source>
        <strain evidence="5 6">WSJ-1</strain>
    </source>
</reference>
<dbReference type="Proteomes" id="UP000246018">
    <property type="component" value="Unassembled WGS sequence"/>
</dbReference>
<name>A0A2T8F9R0_9ACTN</name>
<organism evidence="5 6">
    <name type="scientific">Nocardioides gansuensis</name>
    <dbReference type="NCBI Taxonomy" id="2138300"/>
    <lineage>
        <taxon>Bacteria</taxon>
        <taxon>Bacillati</taxon>
        <taxon>Actinomycetota</taxon>
        <taxon>Actinomycetes</taxon>
        <taxon>Propionibacteriales</taxon>
        <taxon>Nocardioidaceae</taxon>
        <taxon>Nocardioides</taxon>
    </lineage>
</organism>
<dbReference type="Gene3D" id="3.40.50.2000">
    <property type="entry name" value="Glycogen Phosphorylase B"/>
    <property type="match status" value="2"/>
</dbReference>
<evidence type="ECO:0000259" key="4">
    <source>
        <dbReference type="Pfam" id="PF13439"/>
    </source>
</evidence>
<sequence>MRIALVSEHASPLATLGGADAGGQNVHVAALARELAGHGHDVTVFTRRDSTTLPDEVAVEESGVRYLVRHVSAGPPDEVPKDDLWPHMSAFAAELALSLQDGPYDIVHSHFWMSGWATLRAVRGTRSLLGLPVVHTFHALGVVKRRHQGDADTSPPGRLEVERDIGLGVDRVIATATDEVRELEAQGIGADRCTVVPCGVDVRHFRPDVAPAAEPPRTATHRVLVLGRMVERKGIADAVTALQWLPDTELVIAGGPRADVLHLDPEASRLRGVAAEAGVAERVRFLGSVNHEDVPGVIRAADVVCSVPWYEPFGIVPVEAMACGRPVVGTAVGGLLDTVVPGVTGELVPPRDPRVLSGALRDLLADPGLRAAYGADGVRRARERFSWPQVAERTLQVYDEVIGLATPGRGREQGAVR</sequence>
<dbReference type="SUPFAM" id="SSF53756">
    <property type="entry name" value="UDP-Glycosyltransferase/glycogen phosphorylase"/>
    <property type="match status" value="1"/>
</dbReference>